<proteinExistence type="predicted"/>
<dbReference type="AlphaFoldDB" id="A0A4R8S8W8"/>
<dbReference type="RefSeq" id="WP_237161138.1">
    <property type="nucleotide sequence ID" value="NZ_PECG01000003.1"/>
</dbReference>
<dbReference type="EMBL" id="PECH01000001">
    <property type="protein sequence ID" value="TDZ87513.1"/>
    <property type="molecule type" value="Genomic_DNA"/>
</dbReference>
<name>A0A4R8S8W8_9MYCO</name>
<accession>A0A4R8S8W8</accession>
<comment type="caution">
    <text evidence="1">The sequence shown here is derived from an EMBL/GenBank/DDBJ whole genome shotgun (WGS) entry which is preliminary data.</text>
</comment>
<evidence type="ECO:0000313" key="1">
    <source>
        <dbReference type="EMBL" id="TDZ87513.1"/>
    </source>
</evidence>
<dbReference type="Proteomes" id="UP000295117">
    <property type="component" value="Unassembled WGS sequence"/>
</dbReference>
<organism evidence="1 2">
    <name type="scientific">Mycobacteroides salmoniphilum</name>
    <dbReference type="NCBI Taxonomy" id="404941"/>
    <lineage>
        <taxon>Bacteria</taxon>
        <taxon>Bacillati</taxon>
        <taxon>Actinomycetota</taxon>
        <taxon>Actinomycetes</taxon>
        <taxon>Mycobacteriales</taxon>
        <taxon>Mycobacteriaceae</taxon>
        <taxon>Mycobacteroides</taxon>
    </lineage>
</organism>
<reference evidence="1 2" key="1">
    <citation type="journal article" date="2019" name="Sci. Rep.">
        <title>Extended insight into the Mycobacterium chelonae-abscessus complex through whole genome sequencing of Mycobacterium salmoniphilum outbreak and Mycobacterium salmoniphilum-like strains.</title>
        <authorList>
            <person name="Behra P.R.K."/>
            <person name="Das S."/>
            <person name="Pettersson B.M.F."/>
            <person name="Shirreff L."/>
            <person name="DuCote T."/>
            <person name="Jacobsson K.G."/>
            <person name="Ennis D.G."/>
            <person name="Kirsebom L.A."/>
        </authorList>
    </citation>
    <scope>NUCLEOTIDE SEQUENCE [LARGE SCALE GENOMIC DNA]</scope>
    <source>
        <strain evidence="1 2">DE 4585</strain>
    </source>
</reference>
<protein>
    <submittedName>
        <fullName evidence="1">Uncharacterized protein</fullName>
    </submittedName>
</protein>
<sequence>MATNLDFTLRYDRWYLPFATVMGLGPRRTVIRISDQTLTVKHGWAFAIEIPLTSIRSAVARAEKPLAWGVHASTTGWLVNGSREGIVDIQYAPPIKPKAPMSFGAVGGLQLSVTDPDVLIAALPHNAA</sequence>
<evidence type="ECO:0000313" key="2">
    <source>
        <dbReference type="Proteomes" id="UP000295117"/>
    </source>
</evidence>
<gene>
    <name evidence="1" type="ORF">DE4585_00507</name>
</gene>